<evidence type="ECO:0000256" key="14">
    <source>
        <dbReference type="PIRSR" id="PIRSR618044-2"/>
    </source>
</evidence>
<keyword evidence="11" id="KW-0961">Cell wall biogenesis/degradation</keyword>
<evidence type="ECO:0000256" key="15">
    <source>
        <dbReference type="RuleBase" id="RU004016"/>
    </source>
</evidence>
<evidence type="ECO:0000313" key="19">
    <source>
        <dbReference type="Proteomes" id="UP000003987"/>
    </source>
</evidence>
<dbReference type="InterPro" id="IPR018044">
    <property type="entry name" value="Peptidase_S11"/>
</dbReference>
<comment type="similarity">
    <text evidence="3 15">Belongs to the peptidase S11 family.</text>
</comment>
<keyword evidence="9" id="KW-0133">Cell shape</keyword>
<evidence type="ECO:0000256" key="3">
    <source>
        <dbReference type="ARBA" id="ARBA00007164"/>
    </source>
</evidence>
<dbReference type="InterPro" id="IPR001967">
    <property type="entry name" value="Peptidase_S11_N"/>
</dbReference>
<feature type="domain" description="Peptidase S11 D-Ala-D-Ala carboxypeptidase A C-terminal" evidence="17">
    <location>
        <begin position="300"/>
        <end position="367"/>
    </location>
</feature>
<dbReference type="InterPro" id="IPR012907">
    <property type="entry name" value="Peptidase_S11_C"/>
</dbReference>
<organism evidence="18 19">
    <name type="scientific">Limosilactobacillus coleohominis 101-4-CHN</name>
    <dbReference type="NCBI Taxonomy" id="575594"/>
    <lineage>
        <taxon>Bacteria</taxon>
        <taxon>Bacillati</taxon>
        <taxon>Bacillota</taxon>
        <taxon>Bacilli</taxon>
        <taxon>Lactobacillales</taxon>
        <taxon>Lactobacillaceae</taxon>
        <taxon>Limosilactobacillus</taxon>
    </lineage>
</organism>
<dbReference type="GO" id="GO:0008360">
    <property type="term" value="P:regulation of cell shape"/>
    <property type="evidence" value="ECO:0007669"/>
    <property type="project" value="UniProtKB-KW"/>
</dbReference>
<dbReference type="SUPFAM" id="SSF69189">
    <property type="entry name" value="Penicillin-binding protein associated domain"/>
    <property type="match status" value="1"/>
</dbReference>
<dbReference type="HOGENOM" id="CLU_027070_8_2_9"/>
<evidence type="ECO:0000256" key="11">
    <source>
        <dbReference type="ARBA" id="ARBA00023316"/>
    </source>
</evidence>
<dbReference type="Pfam" id="PF07943">
    <property type="entry name" value="PBP5_C"/>
    <property type="match status" value="1"/>
</dbReference>
<evidence type="ECO:0000256" key="5">
    <source>
        <dbReference type="ARBA" id="ARBA00022645"/>
    </source>
</evidence>
<feature type="binding site" evidence="14">
    <location>
        <position position="249"/>
    </location>
    <ligand>
        <name>substrate</name>
    </ligand>
</feature>
<accession>C7XXY5</accession>
<dbReference type="PANTHER" id="PTHR21581">
    <property type="entry name" value="D-ALANYL-D-ALANINE CARBOXYPEPTIDASE"/>
    <property type="match status" value="1"/>
</dbReference>
<dbReference type="UniPathway" id="UPA00219"/>
<dbReference type="STRING" id="575594.HMPREF0501_01620"/>
<evidence type="ECO:0000256" key="12">
    <source>
        <dbReference type="ARBA" id="ARBA00034000"/>
    </source>
</evidence>
<evidence type="ECO:0000259" key="17">
    <source>
        <dbReference type="Pfam" id="PF07943"/>
    </source>
</evidence>
<proteinExistence type="inferred from homology"/>
<dbReference type="GO" id="GO:0006508">
    <property type="term" value="P:proteolysis"/>
    <property type="evidence" value="ECO:0007669"/>
    <property type="project" value="UniProtKB-KW"/>
</dbReference>
<keyword evidence="19" id="KW-1185">Reference proteome</keyword>
<evidence type="ECO:0000256" key="9">
    <source>
        <dbReference type="ARBA" id="ARBA00022960"/>
    </source>
</evidence>
<keyword evidence="5 18" id="KW-0121">Carboxypeptidase</keyword>
<dbReference type="SUPFAM" id="SSF56601">
    <property type="entry name" value="beta-lactamase/transpeptidase-like"/>
    <property type="match status" value="1"/>
</dbReference>
<dbReference type="Proteomes" id="UP000003987">
    <property type="component" value="Unassembled WGS sequence"/>
</dbReference>
<keyword evidence="10" id="KW-0573">Peptidoglycan synthesis</keyword>
<evidence type="ECO:0000256" key="1">
    <source>
        <dbReference type="ARBA" id="ARBA00003217"/>
    </source>
</evidence>
<comment type="pathway">
    <text evidence="2">Cell wall biogenesis; peptidoglycan biosynthesis.</text>
</comment>
<evidence type="ECO:0000259" key="16">
    <source>
        <dbReference type="Pfam" id="PF00768"/>
    </source>
</evidence>
<evidence type="ECO:0000256" key="13">
    <source>
        <dbReference type="PIRSR" id="PIRSR618044-1"/>
    </source>
</evidence>
<dbReference type="RefSeq" id="WP_006917562.1">
    <property type="nucleotide sequence ID" value="NZ_GG698807.1"/>
</dbReference>
<dbReference type="Pfam" id="PF00768">
    <property type="entry name" value="Peptidase_S11"/>
    <property type="match status" value="1"/>
</dbReference>
<dbReference type="GO" id="GO:0071555">
    <property type="term" value="P:cell wall organization"/>
    <property type="evidence" value="ECO:0007669"/>
    <property type="project" value="UniProtKB-KW"/>
</dbReference>
<reference evidence="18 19" key="1">
    <citation type="submission" date="2009-06" db="EMBL/GenBank/DDBJ databases">
        <title>The Genome Sequence of Lactobacillus coleohominis strain 101-4-CHN.</title>
        <authorList>
            <consortium name="The Broad Institute Genome Sequencing Platform"/>
            <person name="Ward D."/>
            <person name="Young S.K."/>
            <person name="Zeng Q."/>
            <person name="Koehrsen M."/>
            <person name="Alvarado L."/>
            <person name="Berlin A."/>
            <person name="Borenstein D."/>
            <person name="Chen Z."/>
            <person name="Engels R."/>
            <person name="Freedman E."/>
            <person name="Gellesch M."/>
            <person name="Goldberg J."/>
            <person name="Griggs A."/>
            <person name="Gujja S."/>
            <person name="Heiman D."/>
            <person name="Hepburn T."/>
            <person name="Howarth C."/>
            <person name="Jen D."/>
            <person name="Larson L."/>
            <person name="Lewis B."/>
            <person name="Mehta T."/>
            <person name="Park D."/>
            <person name="Pearson M."/>
            <person name="Roberts A."/>
            <person name="Saif S."/>
            <person name="Shea T."/>
            <person name="Shenoy N."/>
            <person name="Sisk P."/>
            <person name="Stolte C."/>
            <person name="Sykes S."/>
            <person name="Walk T."/>
            <person name="White J."/>
            <person name="Yandava C."/>
            <person name="Liu Y."/>
            <person name="Xu Q."/>
            <person name="Lander E."/>
            <person name="Nusbaum C."/>
            <person name="Galagan J."/>
            <person name="Birren B."/>
        </authorList>
    </citation>
    <scope>NUCLEOTIDE SEQUENCE [LARGE SCALE GENOMIC DNA]</scope>
    <source>
        <strain evidence="18 19">101-4-CHN</strain>
    </source>
</reference>
<keyword evidence="7" id="KW-0732">Signal</keyword>
<gene>
    <name evidence="18" type="ORF">HMPREF0501_01620</name>
</gene>
<evidence type="ECO:0000256" key="10">
    <source>
        <dbReference type="ARBA" id="ARBA00022984"/>
    </source>
</evidence>
<dbReference type="eggNOG" id="COG1686">
    <property type="taxonomic scope" value="Bacteria"/>
</dbReference>
<comment type="catalytic activity">
    <reaction evidence="12">
        <text>Preferential cleavage: (Ac)2-L-Lys-D-Ala-|-D-Ala. Also transpeptidation of peptidyl-alanyl moieties that are N-acyl substituents of D-alanine.</text>
        <dbReference type="EC" id="3.4.16.4"/>
    </reaction>
</comment>
<dbReference type="Gene3D" id="2.60.410.10">
    <property type="entry name" value="D-Ala-D-Ala carboxypeptidase, C-terminal domain"/>
    <property type="match status" value="1"/>
</dbReference>
<dbReference type="EC" id="3.4.16.4" evidence="4"/>
<dbReference type="Gene3D" id="3.40.710.10">
    <property type="entry name" value="DD-peptidase/beta-lactamase superfamily"/>
    <property type="match status" value="1"/>
</dbReference>
<evidence type="ECO:0000256" key="6">
    <source>
        <dbReference type="ARBA" id="ARBA00022670"/>
    </source>
</evidence>
<comment type="function">
    <text evidence="1">Removes C-terminal D-alanyl residues from sugar-peptide cell wall precursors.</text>
</comment>
<protein>
    <recommendedName>
        <fullName evidence="4">serine-type D-Ala-D-Ala carboxypeptidase</fullName>
        <ecNumber evidence="4">3.4.16.4</ecNumber>
    </recommendedName>
</protein>
<dbReference type="EMBL" id="GG698807">
    <property type="protein sequence ID" value="EEU29613.1"/>
    <property type="molecule type" value="Genomic_DNA"/>
</dbReference>
<dbReference type="GO" id="GO:0009002">
    <property type="term" value="F:serine-type D-Ala-D-Ala carboxypeptidase activity"/>
    <property type="evidence" value="ECO:0007669"/>
    <property type="project" value="UniProtKB-EC"/>
</dbReference>
<dbReference type="OrthoDB" id="9791132at2"/>
<feature type="domain" description="Peptidase S11 D-alanyl-D-alanine carboxypeptidase A N-terminal" evidence="16">
    <location>
        <begin position="29"/>
        <end position="279"/>
    </location>
</feature>
<dbReference type="PANTHER" id="PTHR21581:SF11">
    <property type="entry name" value="D-ALANYL-D-ALANINE CARBOXYPEPTIDASE DACA"/>
    <property type="match status" value="1"/>
</dbReference>
<name>C7XXY5_9LACO</name>
<dbReference type="AlphaFoldDB" id="C7XXY5"/>
<dbReference type="InterPro" id="IPR012338">
    <property type="entry name" value="Beta-lactam/transpept-like"/>
</dbReference>
<evidence type="ECO:0000256" key="7">
    <source>
        <dbReference type="ARBA" id="ARBA00022729"/>
    </source>
</evidence>
<feature type="active site" description="Proton acceptor" evidence="13">
    <location>
        <position position="66"/>
    </location>
</feature>
<dbReference type="GO" id="GO:0009252">
    <property type="term" value="P:peptidoglycan biosynthetic process"/>
    <property type="evidence" value="ECO:0007669"/>
    <property type="project" value="UniProtKB-UniPathway"/>
</dbReference>
<evidence type="ECO:0000256" key="2">
    <source>
        <dbReference type="ARBA" id="ARBA00004752"/>
    </source>
</evidence>
<evidence type="ECO:0000313" key="18">
    <source>
        <dbReference type="EMBL" id="EEU29613.1"/>
    </source>
</evidence>
<dbReference type="PRINTS" id="PR00725">
    <property type="entry name" value="DADACBPTASE1"/>
</dbReference>
<feature type="active site" description="Acyl-ester intermediate" evidence="13">
    <location>
        <position position="63"/>
    </location>
</feature>
<dbReference type="InterPro" id="IPR037167">
    <property type="entry name" value="Peptidase_S11_C_sf"/>
</dbReference>
<keyword evidence="8 18" id="KW-0378">Hydrolase</keyword>
<keyword evidence="6" id="KW-0645">Protease</keyword>
<feature type="active site" evidence="13">
    <location>
        <position position="127"/>
    </location>
</feature>
<evidence type="ECO:0000256" key="4">
    <source>
        <dbReference type="ARBA" id="ARBA00012448"/>
    </source>
</evidence>
<sequence length="400" mass="44102">MKHIKQVLVSFIITLVTVCGVCFNRLPIAHAATVDAHAAFAIDAQTGQVLYNHNGDQRLAVASMSKLLTVAVIENEISSGKLKWSTKVKITSAEAKLSTASGYSNVPLKASKQYTVKQLTQAALIKSGDAATIALTRAQGRNTQQFVQQMGTMAKRIGLSNYRLYNGVGLENGDMASFKLPKTAKAAENQMTAQDVAKVARYLIQNYPAVLKITKQRTLRWDGKDYPNSNELLPGNAAAPQKVKVDGLKTGTSDKAGQCLVSTGTYQGHRIITVVMHANNRFSQTKVLYEEVFANWQPVRGKQRQTVSVSHGQRKNVQVETKHAVTVWQPQHQPVKAQFIADAHVKDGQKIKAPLKKNTRVGKLQYRKLMNINNQPLQFGVYPTNEVKRAGLFGWFASLF</sequence>
<evidence type="ECO:0000256" key="8">
    <source>
        <dbReference type="ARBA" id="ARBA00022801"/>
    </source>
</evidence>
<dbReference type="InterPro" id="IPR015956">
    <property type="entry name" value="Peniciliin-bd_prot_C_sf"/>
</dbReference>